<dbReference type="Pfam" id="PF12441">
    <property type="entry name" value="CopG_antitoxin"/>
    <property type="match status" value="1"/>
</dbReference>
<dbReference type="RefSeq" id="WP_046106931.1">
    <property type="nucleotide sequence ID" value="NZ_JZEX01000031.1"/>
</dbReference>
<dbReference type="AlphaFoldDB" id="A0A0F5FX63"/>
<dbReference type="EMBL" id="JZEX01000031">
    <property type="protein sequence ID" value="KKB13423.1"/>
    <property type="molecule type" value="Genomic_DNA"/>
</dbReference>
<evidence type="ECO:0000313" key="2">
    <source>
        <dbReference type="Proteomes" id="UP000033632"/>
    </source>
</evidence>
<sequence>MSKAELKQMPPLTSDEEAERFVEEADLSEYDLSVFKPMRFEFAKKSAVLNMRIPPSLLSAVKRKAEAKGVPVTRYVRMLMEEDVSRP</sequence>
<dbReference type="Proteomes" id="UP000033632">
    <property type="component" value="Unassembled WGS sequence"/>
</dbReference>
<proteinExistence type="predicted"/>
<dbReference type="PATRIC" id="fig|443610.3.peg.2893"/>
<reference evidence="1 2" key="1">
    <citation type="submission" date="2015-03" db="EMBL/GenBank/DDBJ databases">
        <authorList>
            <person name="Hassan Y.I."/>
            <person name="Lepp D."/>
            <person name="Li X.-Z."/>
            <person name="Zhou T."/>
        </authorList>
    </citation>
    <scope>NUCLEOTIDE SEQUENCE [LARGE SCALE GENOMIC DNA]</scope>
    <source>
        <strain evidence="1 2">BD-c194</strain>
    </source>
</reference>
<organism evidence="1 2">
    <name type="scientific">Devosia geojensis</name>
    <dbReference type="NCBI Taxonomy" id="443610"/>
    <lineage>
        <taxon>Bacteria</taxon>
        <taxon>Pseudomonadati</taxon>
        <taxon>Pseudomonadota</taxon>
        <taxon>Alphaproteobacteria</taxon>
        <taxon>Hyphomicrobiales</taxon>
        <taxon>Devosiaceae</taxon>
        <taxon>Devosia</taxon>
    </lineage>
</organism>
<name>A0A0F5FX63_9HYPH</name>
<dbReference type="InterPro" id="IPR022148">
    <property type="entry name" value="CopG_antitoxin"/>
</dbReference>
<evidence type="ECO:0000313" key="1">
    <source>
        <dbReference type="EMBL" id="KKB13423.1"/>
    </source>
</evidence>
<dbReference type="STRING" id="443610.VE25_02100"/>
<dbReference type="OrthoDB" id="1551132at2"/>
<accession>A0A0F5FX63</accession>
<keyword evidence="2" id="KW-1185">Reference proteome</keyword>
<gene>
    <name evidence="1" type="ORF">VE25_02100</name>
</gene>
<comment type="caution">
    <text evidence="1">The sequence shown here is derived from an EMBL/GenBank/DDBJ whole genome shotgun (WGS) entry which is preliminary data.</text>
</comment>
<protein>
    <submittedName>
        <fullName evidence="1">Uncharacterized protein</fullName>
    </submittedName>
</protein>